<organism evidence="4">
    <name type="scientific">Enterobius vermicularis</name>
    <name type="common">Human pinworm</name>
    <dbReference type="NCBI Taxonomy" id="51028"/>
    <lineage>
        <taxon>Eukaryota</taxon>
        <taxon>Metazoa</taxon>
        <taxon>Ecdysozoa</taxon>
        <taxon>Nematoda</taxon>
        <taxon>Chromadorea</taxon>
        <taxon>Rhabditida</taxon>
        <taxon>Spirurina</taxon>
        <taxon>Oxyuridomorpha</taxon>
        <taxon>Oxyuroidea</taxon>
        <taxon>Oxyuridae</taxon>
        <taxon>Enterobius</taxon>
    </lineage>
</organism>
<dbReference type="AlphaFoldDB" id="A0A0N4V1C4"/>
<keyword evidence="1" id="KW-1133">Transmembrane helix</keyword>
<accession>A0A0N4V1C4</accession>
<evidence type="ECO:0000313" key="2">
    <source>
        <dbReference type="EMBL" id="VDD88313.1"/>
    </source>
</evidence>
<evidence type="ECO:0000256" key="1">
    <source>
        <dbReference type="SAM" id="Phobius"/>
    </source>
</evidence>
<evidence type="ECO:0000313" key="4">
    <source>
        <dbReference type="WBParaSite" id="EVEC_0000374801-mRNA-1"/>
    </source>
</evidence>
<sequence length="57" mass="6841">MNFMISLPYQQKLSTKTPIRNTTSREFGPYRMVQSLLHIYVSLYVFVISNSFLLFRY</sequence>
<name>A0A0N4V1C4_ENTVE</name>
<keyword evidence="1" id="KW-0472">Membrane</keyword>
<gene>
    <name evidence="2" type="ORF">EVEC_LOCUS3456</name>
</gene>
<dbReference type="WBParaSite" id="EVEC_0000374801-mRNA-1">
    <property type="protein sequence ID" value="EVEC_0000374801-mRNA-1"/>
    <property type="gene ID" value="EVEC_0000374801"/>
</dbReference>
<keyword evidence="3" id="KW-1185">Reference proteome</keyword>
<evidence type="ECO:0000313" key="3">
    <source>
        <dbReference type="Proteomes" id="UP000274131"/>
    </source>
</evidence>
<reference evidence="4" key="1">
    <citation type="submission" date="2017-02" db="UniProtKB">
        <authorList>
            <consortium name="WormBaseParasite"/>
        </authorList>
    </citation>
    <scope>IDENTIFICATION</scope>
</reference>
<proteinExistence type="predicted"/>
<keyword evidence="1" id="KW-0812">Transmembrane</keyword>
<reference evidence="2 3" key="2">
    <citation type="submission" date="2018-10" db="EMBL/GenBank/DDBJ databases">
        <authorList>
            <consortium name="Pathogen Informatics"/>
        </authorList>
    </citation>
    <scope>NUCLEOTIDE SEQUENCE [LARGE SCALE GENOMIC DNA]</scope>
</reference>
<feature type="transmembrane region" description="Helical" evidence="1">
    <location>
        <begin position="37"/>
        <end position="55"/>
    </location>
</feature>
<protein>
    <submittedName>
        <fullName evidence="4">Ovule protein</fullName>
    </submittedName>
</protein>
<dbReference type="EMBL" id="UXUI01007599">
    <property type="protein sequence ID" value="VDD88313.1"/>
    <property type="molecule type" value="Genomic_DNA"/>
</dbReference>
<dbReference type="Proteomes" id="UP000274131">
    <property type="component" value="Unassembled WGS sequence"/>
</dbReference>